<dbReference type="EMBL" id="ACKO02000002">
    <property type="protein sequence ID" value="EET45697.1"/>
    <property type="molecule type" value="Genomic_DNA"/>
</dbReference>
<reference evidence="1" key="1">
    <citation type="submission" date="2009-07" db="EMBL/GenBank/DDBJ databases">
        <authorList>
            <person name="Weinstock G."/>
            <person name="Sodergren E."/>
            <person name="Clifton S."/>
            <person name="Fulton L."/>
            <person name="Fulton B."/>
            <person name="Courtney L."/>
            <person name="Fronick C."/>
            <person name="Harrison M."/>
            <person name="Strong C."/>
            <person name="Farmer C."/>
            <person name="Delahaunty K."/>
            <person name="Markovic C."/>
            <person name="Hall O."/>
            <person name="Minx P."/>
            <person name="Tomlinson C."/>
            <person name="Mitreva M."/>
            <person name="Nelson J."/>
            <person name="Hou S."/>
            <person name="Wollam A."/>
            <person name="Pepin K.H."/>
            <person name="Johnson M."/>
            <person name="Bhonagiri V."/>
            <person name="Nash W.E."/>
            <person name="Warren W."/>
            <person name="Chinwalla A."/>
            <person name="Mardis E.R."/>
            <person name="Wilson R.K."/>
        </authorList>
    </citation>
    <scope>NUCLEOTIDE SEQUENCE [LARGE SCALE GENOMIC DNA]</scope>
    <source>
        <strain evidence="1">ATCC 29256</strain>
    </source>
</reference>
<accession>C6M1L9</accession>
<dbReference type="Proteomes" id="UP000005365">
    <property type="component" value="Unassembled WGS sequence"/>
</dbReference>
<protein>
    <submittedName>
        <fullName evidence="1">Uncharacterized protein</fullName>
    </submittedName>
</protein>
<keyword evidence="2" id="KW-1185">Reference proteome</keyword>
<dbReference type="AlphaFoldDB" id="C6M1L9"/>
<proteinExistence type="predicted"/>
<sequence>MIHYSGLTLNQYGVASSCSDLNLIHYKRRPYTKRSSENLGTDFSDDL</sequence>
<evidence type="ECO:0000313" key="1">
    <source>
        <dbReference type="EMBL" id="EET45697.1"/>
    </source>
</evidence>
<name>C6M1L9_NEISI</name>
<organism evidence="1 2">
    <name type="scientific">Neisseria sicca ATCC 29256</name>
    <dbReference type="NCBI Taxonomy" id="547045"/>
    <lineage>
        <taxon>Bacteria</taxon>
        <taxon>Pseudomonadati</taxon>
        <taxon>Pseudomonadota</taxon>
        <taxon>Betaproteobacteria</taxon>
        <taxon>Neisseriales</taxon>
        <taxon>Neisseriaceae</taxon>
        <taxon>Neisseria</taxon>
    </lineage>
</organism>
<evidence type="ECO:0000313" key="2">
    <source>
        <dbReference type="Proteomes" id="UP000005365"/>
    </source>
</evidence>
<gene>
    <name evidence="1" type="ORF">NEISICOT_00404</name>
</gene>
<comment type="caution">
    <text evidence="1">The sequence shown here is derived from an EMBL/GenBank/DDBJ whole genome shotgun (WGS) entry which is preliminary data.</text>
</comment>